<evidence type="ECO:0000259" key="8">
    <source>
        <dbReference type="Pfam" id="PF18741"/>
    </source>
</evidence>
<comment type="caution">
    <text evidence="9">The sequence shown here is derived from an EMBL/GenBank/DDBJ whole genome shotgun (WGS) entry which is preliminary data.</text>
</comment>
<protein>
    <recommendedName>
        <fullName evidence="11">DNA helicase</fullName>
    </recommendedName>
</protein>
<accession>A0A119HFF9</accession>
<evidence type="ECO:0008006" key="11">
    <source>
        <dbReference type="Google" id="ProtNLM"/>
    </source>
</evidence>
<dbReference type="GO" id="GO:0016787">
    <property type="term" value="F:hydrolase activity"/>
    <property type="evidence" value="ECO:0007669"/>
    <property type="project" value="UniProtKB-KW"/>
</dbReference>
<dbReference type="Pfam" id="PF13087">
    <property type="entry name" value="AAA_12"/>
    <property type="match status" value="1"/>
</dbReference>
<keyword evidence="2" id="KW-0547">Nucleotide-binding</keyword>
<proteinExistence type="inferred from homology"/>
<keyword evidence="3" id="KW-0378">Hydrolase</keyword>
<dbReference type="Proteomes" id="UP000060630">
    <property type="component" value="Unassembled WGS sequence"/>
</dbReference>
<dbReference type="InterPro" id="IPR011335">
    <property type="entry name" value="Restrct_endonuc-II-like"/>
</dbReference>
<comment type="similarity">
    <text evidence="1">Belongs to the DNA2/NAM7 helicase family.</text>
</comment>
<evidence type="ECO:0000256" key="2">
    <source>
        <dbReference type="ARBA" id="ARBA00022741"/>
    </source>
</evidence>
<dbReference type="Pfam" id="PF18741">
    <property type="entry name" value="MTES_1575"/>
    <property type="match status" value="1"/>
</dbReference>
<evidence type="ECO:0000256" key="1">
    <source>
        <dbReference type="ARBA" id="ARBA00007913"/>
    </source>
</evidence>
<dbReference type="EMBL" id="LPHD01000049">
    <property type="protein sequence ID" value="KWA83837.1"/>
    <property type="molecule type" value="Genomic_DNA"/>
</dbReference>
<dbReference type="CDD" id="cd18808">
    <property type="entry name" value="SF1_C_Upf1"/>
    <property type="match status" value="1"/>
</dbReference>
<dbReference type="InterPro" id="IPR041677">
    <property type="entry name" value="DNA2/NAM7_AAA_11"/>
</dbReference>
<dbReference type="InterPro" id="IPR027417">
    <property type="entry name" value="P-loop_NTPase"/>
</dbReference>
<organism evidence="9 10">
    <name type="scientific">Burkholderia ubonensis</name>
    <dbReference type="NCBI Taxonomy" id="101571"/>
    <lineage>
        <taxon>Bacteria</taxon>
        <taxon>Pseudomonadati</taxon>
        <taxon>Pseudomonadota</taxon>
        <taxon>Betaproteobacteria</taxon>
        <taxon>Burkholderiales</taxon>
        <taxon>Burkholderiaceae</taxon>
        <taxon>Burkholderia</taxon>
        <taxon>Burkholderia cepacia complex</taxon>
    </lineage>
</organism>
<feature type="domain" description="DNA2/NAM7 helicase-like C-terminal" evidence="7">
    <location>
        <begin position="1127"/>
        <end position="1294"/>
    </location>
</feature>
<evidence type="ECO:0000256" key="5">
    <source>
        <dbReference type="ARBA" id="ARBA00022840"/>
    </source>
</evidence>
<dbReference type="InterPro" id="IPR050534">
    <property type="entry name" value="Coronavir_polyprotein_1ab"/>
</dbReference>
<reference evidence="9 10" key="1">
    <citation type="submission" date="2015-11" db="EMBL/GenBank/DDBJ databases">
        <title>Expanding the genomic diversity of Burkholderia species for the development of highly accurate diagnostics.</title>
        <authorList>
            <person name="Sahl J."/>
            <person name="Keim P."/>
            <person name="Wagner D."/>
        </authorList>
    </citation>
    <scope>NUCLEOTIDE SEQUENCE [LARGE SCALE GENOMIC DNA]</scope>
    <source>
        <strain evidence="9 10">MSMB2087WGS</strain>
    </source>
</reference>
<evidence type="ECO:0000313" key="9">
    <source>
        <dbReference type="EMBL" id="KWA83837.1"/>
    </source>
</evidence>
<evidence type="ECO:0000256" key="3">
    <source>
        <dbReference type="ARBA" id="ARBA00022801"/>
    </source>
</evidence>
<keyword evidence="5" id="KW-0067">ATP-binding</keyword>
<dbReference type="PANTHER" id="PTHR43788:SF8">
    <property type="entry name" value="DNA-BINDING PROTEIN SMUBP-2"/>
    <property type="match status" value="1"/>
</dbReference>
<dbReference type="InterPro" id="IPR047187">
    <property type="entry name" value="SF1_C_Upf1"/>
</dbReference>
<feature type="domain" description="Restriction endonuclease type II-like" evidence="8">
    <location>
        <begin position="1338"/>
        <end position="1429"/>
    </location>
</feature>
<name>A0A119HFF9_9BURK</name>
<dbReference type="InterPro" id="IPR049468">
    <property type="entry name" value="Restrct_endonuc-II-like_dom"/>
</dbReference>
<feature type="domain" description="DNA2/NAM7 helicase helicase" evidence="6">
    <location>
        <begin position="1043"/>
        <end position="1083"/>
    </location>
</feature>
<evidence type="ECO:0000259" key="7">
    <source>
        <dbReference type="Pfam" id="PF13087"/>
    </source>
</evidence>
<dbReference type="SUPFAM" id="SSF52540">
    <property type="entry name" value="P-loop containing nucleoside triphosphate hydrolases"/>
    <property type="match status" value="2"/>
</dbReference>
<dbReference type="InterPro" id="IPR041679">
    <property type="entry name" value="DNA2/NAM7-like_C"/>
</dbReference>
<dbReference type="Pfam" id="PF13086">
    <property type="entry name" value="AAA_11"/>
    <property type="match status" value="2"/>
</dbReference>
<dbReference type="Gene3D" id="3.40.960.10">
    <property type="entry name" value="VSR Endonuclease"/>
    <property type="match status" value="1"/>
</dbReference>
<evidence type="ECO:0000256" key="4">
    <source>
        <dbReference type="ARBA" id="ARBA00022806"/>
    </source>
</evidence>
<dbReference type="GO" id="GO:0043139">
    <property type="term" value="F:5'-3' DNA helicase activity"/>
    <property type="evidence" value="ECO:0007669"/>
    <property type="project" value="TreeGrafter"/>
</dbReference>
<dbReference type="SUPFAM" id="SSF52980">
    <property type="entry name" value="Restriction endonuclease-like"/>
    <property type="match status" value="1"/>
</dbReference>
<feature type="domain" description="DNA2/NAM7 helicase helicase" evidence="6">
    <location>
        <begin position="354"/>
        <end position="451"/>
    </location>
</feature>
<evidence type="ECO:0000313" key="10">
    <source>
        <dbReference type="Proteomes" id="UP000060630"/>
    </source>
</evidence>
<sequence>MTASTLLAGLLSYIEEVERLNKTPSFKVPADVLALTSTDVAALPGVSTDLEQDGAVWLAVPRMQEAEVPALPDELKACVTLSANPGVAPVFALPALAEEEPLPPADVVDLQDAFEDYLEEQWRPWSTAELPRRKTIALYKALFALHQKMASDSEAPLELVWGMGVAVWSHPSGKDVRHPLLTQGCFIELDKETFTLAIRPRDVEPQVELDCYVELEVSGVREMEVFWAQRRALGAQVNPFQVDTFVDVLRTAVGYLDPEGELLMPGAAPTLGDHLSVTTDWVLFARKRSADVFVADVRRFQGEVAKGTDIPAVIEAFVTEAAETLNPAEPVAYRGLSNSSLAADVQELYFPLPYNEEQVDIVRKLEHSNGVVVQGPPGTGKTHTIANIISHYLAQGKRVLVTSKGDTALTVLQDKLPAGIRDLSVALLANERAGMKQFEHSIQQIASRVAGIRPAELEAHIKHLEELLTHTHSKISALETDIATYSRRNAEIHVLDGKEYTAEALARLVVEAGTRYAWLTDEVSSDATPPFDAATVEVLRAARRKLGADIRHVGETLPALDILPSWSALAGYRTSLLRERELTDRVASGALPALKATSPDVPSLTAALTLVHGTKTCFLSIPDAVLTRVATLPAGVPLVQQLTQMAQSLDDLEQRRLNLLSAAITIPEGAERQPEFIEAVARLATGKPAFSLGAGLFGKKDIKRLLEQCQVVGAAPKDAEGWLQVQQMLPWRTEVHALIHRWNSLCGEFGLPPANLALAAGFTDVAQHLGCVGRALDFLHVRLPALQEQALALFGPLVDDLASELGLTKVETALQTHVELAQLAEQRKCMAAFQLALMSSNSEVANSMRHFMDVRLGAAGEDAAVLADEWHALVKRAEDLTAMAAELQQVEFARDELVLRGLPQWAARIAEVSVEGDEDPVLPQDWRDAWNSKVASAILDTMDDHERLRAWFVERNELTWQLARLYRELASERAWLGVYRNSTDKTKQALQSFLTSIQAMGAGTGVRAVRHRRAAREAMEKAYLSVPCWILPQWRISETLPAEMALFDLVVIDEASQSDISSLPAILRGKKLLVVGDHKQVSPAAVGVSEAKIAAAYDRLLKGQPHGAHMTSDKSIYDLARVVFAGQSVMLKEHFRCVAEIIEYSNREFYNGEIRALRIPRDDERLDAPLVDVFVKGGYRAGDKNPPEAKAIVDEIEAIIEDPAMAGKSIGVVTLVGHEQARLISELIATRIAPEDIIARDIVVGQPPAFQGRERDIILLSMVQAPGDRSLSSALPQQQRLNVAMSRARDRLYLFRSVPDGHFPADSPSGRLLGHFKHPYRTVPEQSANLRERCESGFERAMFDELAGRGYRLTPQVRSGGYRIDLVVEGARGRRLAIECDGDQFHGADKWADDMSRQRVLERAGWTFWRCFASSFTRRREEVMLDLLGTLDEMGIEPLGEQPVASEMVETRRVDPFWMTRGEAA</sequence>
<gene>
    <name evidence="9" type="ORF">WL29_20955</name>
</gene>
<dbReference type="RefSeq" id="WP_060192062.1">
    <property type="nucleotide sequence ID" value="NZ_LPHD01000049.1"/>
</dbReference>
<evidence type="ECO:0000259" key="6">
    <source>
        <dbReference type="Pfam" id="PF13086"/>
    </source>
</evidence>
<dbReference type="Gene3D" id="3.40.50.300">
    <property type="entry name" value="P-loop containing nucleotide triphosphate hydrolases"/>
    <property type="match status" value="3"/>
</dbReference>
<keyword evidence="4" id="KW-0347">Helicase</keyword>
<dbReference type="GO" id="GO:0005524">
    <property type="term" value="F:ATP binding"/>
    <property type="evidence" value="ECO:0007669"/>
    <property type="project" value="UniProtKB-KW"/>
</dbReference>
<dbReference type="PANTHER" id="PTHR43788">
    <property type="entry name" value="DNA2/NAM7 HELICASE FAMILY MEMBER"/>
    <property type="match status" value="1"/>
</dbReference>